<evidence type="ECO:0000259" key="8">
    <source>
        <dbReference type="Pfam" id="PF10497"/>
    </source>
</evidence>
<reference evidence="9" key="1">
    <citation type="submission" date="2022-04" db="EMBL/GenBank/DDBJ databases">
        <title>A functionally conserved STORR gene fusion in Papaver species that diverged 16.8 million years ago.</title>
        <authorList>
            <person name="Catania T."/>
        </authorList>
    </citation>
    <scope>NUCLEOTIDE SEQUENCE</scope>
    <source>
        <strain evidence="9">S-188037</strain>
    </source>
</reference>
<dbReference type="InterPro" id="IPR036641">
    <property type="entry name" value="HPT_dom_sf"/>
</dbReference>
<dbReference type="Pfam" id="PF01627">
    <property type="entry name" value="Hpt"/>
    <property type="match status" value="1"/>
</dbReference>
<dbReference type="Pfam" id="PF10497">
    <property type="entry name" value="zf-4CXXC_R1"/>
    <property type="match status" value="1"/>
</dbReference>
<dbReference type="Gene3D" id="1.20.120.160">
    <property type="entry name" value="HPT domain"/>
    <property type="match status" value="1"/>
</dbReference>
<feature type="domain" description="Zinc-finger" evidence="8">
    <location>
        <begin position="83"/>
        <end position="140"/>
    </location>
</feature>
<dbReference type="GO" id="GO:0000160">
    <property type="term" value="P:phosphorelay signal transduction system"/>
    <property type="evidence" value="ECO:0007669"/>
    <property type="project" value="UniProtKB-UniRule"/>
</dbReference>
<evidence type="ECO:0000256" key="4">
    <source>
        <dbReference type="ARBA" id="ARBA00023163"/>
    </source>
</evidence>
<dbReference type="GO" id="GO:0043424">
    <property type="term" value="F:protein histidine kinase binding"/>
    <property type="evidence" value="ECO:0007669"/>
    <property type="project" value="UniProtKB-UniRule"/>
</dbReference>
<dbReference type="InterPro" id="IPR008207">
    <property type="entry name" value="Sig_transdc_His_kin_Hpt_dom"/>
</dbReference>
<keyword evidence="5" id="KW-0539">Nucleus</keyword>
<protein>
    <recommendedName>
        <fullName evidence="6">Histidine-containing phosphotransfer protein</fullName>
    </recommendedName>
</protein>
<dbReference type="InterPro" id="IPR045871">
    <property type="entry name" value="AHP1-5/YPD1"/>
</dbReference>
<dbReference type="InterPro" id="IPR018866">
    <property type="entry name" value="Znf-4CXXC_R1"/>
</dbReference>
<organism evidence="9 10">
    <name type="scientific">Papaver atlanticum</name>
    <dbReference type="NCBI Taxonomy" id="357466"/>
    <lineage>
        <taxon>Eukaryota</taxon>
        <taxon>Viridiplantae</taxon>
        <taxon>Streptophyta</taxon>
        <taxon>Embryophyta</taxon>
        <taxon>Tracheophyta</taxon>
        <taxon>Spermatophyta</taxon>
        <taxon>Magnoliopsida</taxon>
        <taxon>Ranunculales</taxon>
        <taxon>Papaveraceae</taxon>
        <taxon>Papaveroideae</taxon>
        <taxon>Papaver</taxon>
    </lineage>
</organism>
<dbReference type="AlphaFoldDB" id="A0AAD4XN96"/>
<keyword evidence="10" id="KW-1185">Reference proteome</keyword>
<dbReference type="PANTHER" id="PTHR28242">
    <property type="entry name" value="PHOSPHORELAY INTERMEDIATE PROTEIN YPD1"/>
    <property type="match status" value="1"/>
</dbReference>
<evidence type="ECO:0000259" key="7">
    <source>
        <dbReference type="Pfam" id="PF01627"/>
    </source>
</evidence>
<keyword evidence="3" id="KW-0805">Transcription regulation</keyword>
<name>A0AAD4XN96_9MAGN</name>
<dbReference type="PANTHER" id="PTHR28242:SF52">
    <property type="entry name" value="PHOSPHORELAY INTERMEDIATE PROTEIN YPD1"/>
    <property type="match status" value="1"/>
</dbReference>
<comment type="function">
    <text evidence="6">Functions as a two-component phosphorelay mediators between cytokinin sensor histidine kinases and response regulators (B-type ARRs). Plays an important role in propagating cytokinin signal transduction.</text>
</comment>
<evidence type="ECO:0000256" key="6">
    <source>
        <dbReference type="RuleBase" id="RU369004"/>
    </source>
</evidence>
<dbReference type="GO" id="GO:0009736">
    <property type="term" value="P:cytokinin-activated signaling pathway"/>
    <property type="evidence" value="ECO:0007669"/>
    <property type="project" value="UniProtKB-KW"/>
</dbReference>
<evidence type="ECO:0000256" key="2">
    <source>
        <dbReference type="ARBA" id="ARBA00023012"/>
    </source>
</evidence>
<dbReference type="Proteomes" id="UP001202328">
    <property type="component" value="Unassembled WGS sequence"/>
</dbReference>
<gene>
    <name evidence="9" type="ORF">MKW98_023657</name>
</gene>
<feature type="domain" description="HPt" evidence="7">
    <location>
        <begin position="34"/>
        <end position="77"/>
    </location>
</feature>
<accession>A0AAD4XN96</accession>
<evidence type="ECO:0000313" key="10">
    <source>
        <dbReference type="Proteomes" id="UP001202328"/>
    </source>
</evidence>
<keyword evidence="1 6" id="KW-0932">Cytokinin signaling pathway</keyword>
<comment type="subcellular location">
    <subcellularLocation>
        <location evidence="6">Cytoplasm</location>
        <location evidence="6">Cytosol</location>
    </subcellularLocation>
    <subcellularLocation>
        <location evidence="6">Nucleus</location>
    </subcellularLocation>
</comment>
<dbReference type="GO" id="GO:0005634">
    <property type="term" value="C:nucleus"/>
    <property type="evidence" value="ECO:0007669"/>
    <property type="project" value="UniProtKB-SubCell"/>
</dbReference>
<sequence length="142" mass="16255">MATVSRPTSRDFWMKFTPLQQLQDVSKPDIVFEVVSPFFEDSEKLLNELATALSQQCAYFKKIDAHVHQLKGSSSSLLNDVALSNCMLPEIEEVRANKKWMCPRCIENKGIRPYLICNSSLWLKKRKMAPTGIAIFEAREMV</sequence>
<evidence type="ECO:0000256" key="1">
    <source>
        <dbReference type="ARBA" id="ARBA00022864"/>
    </source>
</evidence>
<comment type="domain">
    <text evidence="6">Histidine-containing phosphotransfer domain (HPt) contains an active histidine that mediates the phosphotransfer.</text>
</comment>
<dbReference type="EMBL" id="JAJJMB010007708">
    <property type="protein sequence ID" value="KAI3928056.1"/>
    <property type="molecule type" value="Genomic_DNA"/>
</dbReference>
<keyword evidence="4" id="KW-0804">Transcription</keyword>
<dbReference type="CDD" id="cd00088">
    <property type="entry name" value="HPT"/>
    <property type="match status" value="1"/>
</dbReference>
<dbReference type="GO" id="GO:0009927">
    <property type="term" value="F:histidine phosphotransfer kinase activity"/>
    <property type="evidence" value="ECO:0007669"/>
    <property type="project" value="UniProtKB-UniRule"/>
</dbReference>
<dbReference type="SUPFAM" id="SSF47226">
    <property type="entry name" value="Histidine-containing phosphotransfer domain, HPT domain"/>
    <property type="match status" value="1"/>
</dbReference>
<proteinExistence type="predicted"/>
<keyword evidence="2 6" id="KW-0902">Two-component regulatory system</keyword>
<evidence type="ECO:0000256" key="5">
    <source>
        <dbReference type="ARBA" id="ARBA00023242"/>
    </source>
</evidence>
<evidence type="ECO:0000313" key="9">
    <source>
        <dbReference type="EMBL" id="KAI3928056.1"/>
    </source>
</evidence>
<dbReference type="GO" id="GO:0005829">
    <property type="term" value="C:cytosol"/>
    <property type="evidence" value="ECO:0007669"/>
    <property type="project" value="UniProtKB-SubCell"/>
</dbReference>
<comment type="caution">
    <text evidence="9">The sequence shown here is derived from an EMBL/GenBank/DDBJ whole genome shotgun (WGS) entry which is preliminary data.</text>
</comment>
<evidence type="ECO:0000256" key="3">
    <source>
        <dbReference type="ARBA" id="ARBA00023015"/>
    </source>
</evidence>